<name>A6HLV6_RAT</name>
<accession>A6HLV6</accession>
<proteinExistence type="predicted"/>
<dbReference type="AlphaFoldDB" id="A6HLV6"/>
<reference evidence="2" key="1">
    <citation type="submission" date="2005-09" db="EMBL/GenBank/DDBJ databases">
        <authorList>
            <person name="Mural R.J."/>
            <person name="Li P.W."/>
            <person name="Adams M.D."/>
            <person name="Amanatides P.G."/>
            <person name="Baden-Tillson H."/>
            <person name="Barnstead M."/>
            <person name="Chin S.H."/>
            <person name="Dew I."/>
            <person name="Evans C.A."/>
            <person name="Ferriera S."/>
            <person name="Flanigan M."/>
            <person name="Fosler C."/>
            <person name="Glodek A."/>
            <person name="Gu Z."/>
            <person name="Holt R.A."/>
            <person name="Jennings D."/>
            <person name="Kraft C.L."/>
            <person name="Lu F."/>
            <person name="Nguyen T."/>
            <person name="Nusskern D.R."/>
            <person name="Pfannkoch C.M."/>
            <person name="Sitter C."/>
            <person name="Sutton G.G."/>
            <person name="Venter J.C."/>
            <person name="Wang Z."/>
            <person name="Woodage T."/>
            <person name="Zheng X.H."/>
            <person name="Zhong F."/>
        </authorList>
    </citation>
    <scope>NUCLEOTIDE SEQUENCE [LARGE SCALE GENOMIC DNA]</scope>
    <source>
        <strain>BN</strain>
        <strain evidence="2">Sprague-Dawley</strain>
    </source>
</reference>
<organism evidence="1 2">
    <name type="scientific">Rattus norvegicus</name>
    <name type="common">Rat</name>
    <dbReference type="NCBI Taxonomy" id="10116"/>
    <lineage>
        <taxon>Eukaryota</taxon>
        <taxon>Metazoa</taxon>
        <taxon>Chordata</taxon>
        <taxon>Craniata</taxon>
        <taxon>Vertebrata</taxon>
        <taxon>Euteleostomi</taxon>
        <taxon>Mammalia</taxon>
        <taxon>Eutheria</taxon>
        <taxon>Euarchontoglires</taxon>
        <taxon>Glires</taxon>
        <taxon>Rodentia</taxon>
        <taxon>Myomorpha</taxon>
        <taxon>Muroidea</taxon>
        <taxon>Muridae</taxon>
        <taxon>Murinae</taxon>
        <taxon>Rattus</taxon>
    </lineage>
</organism>
<protein>
    <submittedName>
        <fullName evidence="1">RCG27333</fullName>
    </submittedName>
</protein>
<dbReference type="Proteomes" id="UP000234681">
    <property type="component" value="Chromosome 3"/>
</dbReference>
<sequence length="82" mass="9360">MEMCFSHQPISSLFIPTVVAVEWKKCVSCPDHQEVNSQTGLTISMKESELRRKSWMIQASPAVLPCTSDWPGTHRDLSEFMF</sequence>
<evidence type="ECO:0000313" key="2">
    <source>
        <dbReference type="Proteomes" id="UP000234681"/>
    </source>
</evidence>
<dbReference type="EMBL" id="CH473949">
    <property type="protein sequence ID" value="EDL79007.1"/>
    <property type="molecule type" value="Genomic_DNA"/>
</dbReference>
<gene>
    <name evidence="1" type="ORF">rCG_27333</name>
</gene>
<evidence type="ECO:0000313" key="1">
    <source>
        <dbReference type="EMBL" id="EDL79007.1"/>
    </source>
</evidence>